<dbReference type="EMBL" id="QRYC01000023">
    <property type="protein sequence ID" value="RGU54991.1"/>
    <property type="molecule type" value="Genomic_DNA"/>
</dbReference>
<organism evidence="6 7">
    <name type="scientific">Odoribacter splanchnicus</name>
    <dbReference type="NCBI Taxonomy" id="28118"/>
    <lineage>
        <taxon>Bacteria</taxon>
        <taxon>Pseudomonadati</taxon>
        <taxon>Bacteroidota</taxon>
        <taxon>Bacteroidia</taxon>
        <taxon>Bacteroidales</taxon>
        <taxon>Odoribacteraceae</taxon>
        <taxon>Odoribacter</taxon>
    </lineage>
</organism>
<keyword evidence="3" id="KW-0479">Metal-binding</keyword>
<evidence type="ECO:0000256" key="2">
    <source>
        <dbReference type="PIRSR" id="PIRSR601952-1"/>
    </source>
</evidence>
<sequence length="471" mass="52247">MKKLFGLLSVVLVAVICFTQPVDAAKKEKRAKYVFYFIGDGMGINQVNGTEMYLAERAGKIGVEPLNFTTFPVRNFVTTYSAYNSVTCSAAAGTALATGEKTKNGTIAMDKEHKVPVYSIATKAKELGMKVGIATNNSIDHATPACFYAHQPDRNMTYEIATDLPKAGFDFYAGAGFVKPEKKDSVNIYTLFDRAGYTIARGNDDFQKKAAKADKIIFMQEQGCDMGSLPYAIDRKPGDLSLEEITQGAIDFLSKDKKNGFFVMIECGLIDWACHSNDAAAMFNEVIDFQKSIQKAIDFYKQHPDETLIVVTADHETGNFALGTGKYELNLKALQHQMVSKGQLSKKISALRTTHHYAVTWEDVKKLLSDNLGLWTKEELKESYEKDLRHRYDKAFSNGEQEMVKSLYAEDEPLANTAVQILNRIARISWGSGGHSAGYVPLFVLGVGAENFNGKLDNTDIPRQIEALMKR</sequence>
<evidence type="ECO:0000256" key="5">
    <source>
        <dbReference type="SAM" id="SignalP"/>
    </source>
</evidence>
<feature type="binding site" evidence="3">
    <location>
        <position position="266"/>
    </location>
    <ligand>
        <name>Mg(2+)</name>
        <dbReference type="ChEBI" id="CHEBI:18420"/>
    </ligand>
</feature>
<keyword evidence="1" id="KW-0597">Phosphoprotein</keyword>
<dbReference type="PRINTS" id="PR00113">
    <property type="entry name" value="ALKPHPHTASE"/>
</dbReference>
<dbReference type="Gene3D" id="1.10.60.40">
    <property type="match status" value="1"/>
</dbReference>
<feature type="binding site" evidence="3">
    <location>
        <position position="40"/>
    </location>
    <ligand>
        <name>Mg(2+)</name>
        <dbReference type="ChEBI" id="CHEBI:18420"/>
    </ligand>
</feature>
<evidence type="ECO:0000256" key="1">
    <source>
        <dbReference type="ARBA" id="ARBA00022553"/>
    </source>
</evidence>
<dbReference type="InterPro" id="IPR017850">
    <property type="entry name" value="Alkaline_phosphatase_core_sf"/>
</dbReference>
<accession>A0A412TML3</accession>
<evidence type="ECO:0000256" key="3">
    <source>
        <dbReference type="PIRSR" id="PIRSR601952-2"/>
    </source>
</evidence>
<keyword evidence="3" id="KW-0460">Magnesium</keyword>
<dbReference type="Gene3D" id="3.40.720.10">
    <property type="entry name" value="Alkaline Phosphatase, subunit A"/>
    <property type="match status" value="1"/>
</dbReference>
<dbReference type="PANTHER" id="PTHR11596:SF5">
    <property type="entry name" value="ALKALINE PHOSPHATASE"/>
    <property type="match status" value="1"/>
</dbReference>
<evidence type="ECO:0000313" key="7">
    <source>
        <dbReference type="Proteomes" id="UP000284243"/>
    </source>
</evidence>
<dbReference type="RefSeq" id="WP_046402633.1">
    <property type="nucleotide sequence ID" value="NZ_CABJFF010000022.1"/>
</dbReference>
<dbReference type="InterPro" id="IPR001952">
    <property type="entry name" value="Alkaline_phosphatase"/>
</dbReference>
<dbReference type="PANTHER" id="PTHR11596">
    <property type="entry name" value="ALKALINE PHOSPHATASE"/>
    <property type="match status" value="1"/>
</dbReference>
<comment type="similarity">
    <text evidence="4">Belongs to the alkaline phosphatase family.</text>
</comment>
<feature type="binding site" evidence="3">
    <location>
        <position position="143"/>
    </location>
    <ligand>
        <name>Mg(2+)</name>
        <dbReference type="ChEBI" id="CHEBI:18420"/>
    </ligand>
</feature>
<keyword evidence="3" id="KW-0862">Zinc</keyword>
<dbReference type="CDD" id="cd16012">
    <property type="entry name" value="ALP"/>
    <property type="match status" value="1"/>
</dbReference>
<keyword evidence="5" id="KW-0732">Signal</keyword>
<feature type="active site" description="Phosphoserine intermediate" evidence="2">
    <location>
        <position position="89"/>
    </location>
</feature>
<feature type="binding site" evidence="3">
    <location>
        <position position="271"/>
    </location>
    <ligand>
        <name>Zn(2+)</name>
        <dbReference type="ChEBI" id="CHEBI:29105"/>
        <label>2</label>
    </ligand>
</feature>
<feature type="binding site" evidence="3">
    <location>
        <position position="141"/>
    </location>
    <ligand>
        <name>Mg(2+)</name>
        <dbReference type="ChEBI" id="CHEBI:18420"/>
    </ligand>
</feature>
<evidence type="ECO:0000313" key="6">
    <source>
        <dbReference type="EMBL" id="RGU54991.1"/>
    </source>
</evidence>
<protein>
    <submittedName>
        <fullName evidence="6">Alkaline phosphatase</fullName>
    </submittedName>
</protein>
<feature type="binding site" evidence="3">
    <location>
        <position position="435"/>
    </location>
    <ligand>
        <name>Zn(2+)</name>
        <dbReference type="ChEBI" id="CHEBI:29105"/>
        <label>2</label>
    </ligand>
</feature>
<feature type="signal peptide" evidence="5">
    <location>
        <begin position="1"/>
        <end position="24"/>
    </location>
</feature>
<dbReference type="SUPFAM" id="SSF53649">
    <property type="entry name" value="Alkaline phosphatase-like"/>
    <property type="match status" value="1"/>
</dbReference>
<comment type="cofactor">
    <cofactor evidence="3">
        <name>Mg(2+)</name>
        <dbReference type="ChEBI" id="CHEBI:18420"/>
    </cofactor>
    <text evidence="3">Binds 1 Mg(2+) ion.</text>
</comment>
<proteinExistence type="inferred from homology"/>
<comment type="cofactor">
    <cofactor evidence="3">
        <name>Zn(2+)</name>
        <dbReference type="ChEBI" id="CHEBI:29105"/>
    </cofactor>
    <text evidence="3">Binds 2 Zn(2+) ions.</text>
</comment>
<dbReference type="AlphaFoldDB" id="A0A412TML3"/>
<dbReference type="GO" id="GO:0046872">
    <property type="term" value="F:metal ion binding"/>
    <property type="evidence" value="ECO:0007669"/>
    <property type="project" value="UniProtKB-KW"/>
</dbReference>
<feature type="binding site" evidence="3">
    <location>
        <position position="275"/>
    </location>
    <ligand>
        <name>Zn(2+)</name>
        <dbReference type="ChEBI" id="CHEBI:29105"/>
        <label>2</label>
    </ligand>
</feature>
<comment type="caution">
    <text evidence="6">The sequence shown here is derived from an EMBL/GenBank/DDBJ whole genome shotgun (WGS) entry which is preliminary data.</text>
</comment>
<reference evidence="6 7" key="1">
    <citation type="submission" date="2018-08" db="EMBL/GenBank/DDBJ databases">
        <title>A genome reference for cultivated species of the human gut microbiota.</title>
        <authorList>
            <person name="Zou Y."/>
            <person name="Xue W."/>
            <person name="Luo G."/>
        </authorList>
    </citation>
    <scope>NUCLEOTIDE SEQUENCE [LARGE SCALE GENOMIC DNA]</scope>
    <source>
        <strain evidence="6 7">AF16-14</strain>
    </source>
</reference>
<dbReference type="Proteomes" id="UP000284243">
    <property type="component" value="Unassembled WGS sequence"/>
</dbReference>
<gene>
    <name evidence="6" type="ORF">DWW57_14165</name>
</gene>
<dbReference type="GO" id="GO:0004035">
    <property type="term" value="F:alkaline phosphatase activity"/>
    <property type="evidence" value="ECO:0007669"/>
    <property type="project" value="TreeGrafter"/>
</dbReference>
<feature type="binding site" evidence="3">
    <location>
        <position position="40"/>
    </location>
    <ligand>
        <name>Zn(2+)</name>
        <dbReference type="ChEBI" id="CHEBI:29105"/>
        <label>2</label>
    </ligand>
</feature>
<feature type="chain" id="PRO_5019531037" evidence="5">
    <location>
        <begin position="25"/>
        <end position="471"/>
    </location>
</feature>
<dbReference type="Pfam" id="PF00245">
    <property type="entry name" value="Alk_phosphatase"/>
    <property type="match status" value="2"/>
</dbReference>
<evidence type="ECO:0000256" key="4">
    <source>
        <dbReference type="RuleBase" id="RU003946"/>
    </source>
</evidence>
<name>A0A412TML3_9BACT</name>
<dbReference type="SMART" id="SM00098">
    <property type="entry name" value="alkPPc"/>
    <property type="match status" value="1"/>
</dbReference>
<feature type="binding site" evidence="3">
    <location>
        <position position="314"/>
    </location>
    <ligand>
        <name>Zn(2+)</name>
        <dbReference type="ChEBI" id="CHEBI:29105"/>
        <label>2</label>
    </ligand>
</feature>
<feature type="binding site" evidence="3">
    <location>
        <position position="315"/>
    </location>
    <ligand>
        <name>Zn(2+)</name>
        <dbReference type="ChEBI" id="CHEBI:29105"/>
        <label>2</label>
    </ligand>
</feature>